<evidence type="ECO:0000313" key="1">
    <source>
        <dbReference type="EMBL" id="MCB5362885.1"/>
    </source>
</evidence>
<sequence>MLLQRRNILRSLAAVLALLPAISWAQTRSFMLLPTTTLTLVGQAGVNVKAEVELATTPQSRAQGLMYRERMPPDHGMLFVFESDAGCFWMRNTLLPLSIAFIDAQGVITRIAHMQPLSDAEHCPTQPSPYALEMHQGWFERQGISPGDRVTGLPERP</sequence>
<dbReference type="Gene3D" id="2.60.120.1140">
    <property type="entry name" value="Protein of unknown function DUF192"/>
    <property type="match status" value="1"/>
</dbReference>
<dbReference type="PANTHER" id="PTHR37953">
    <property type="entry name" value="UPF0127 PROTEIN MJ1496"/>
    <property type="match status" value="1"/>
</dbReference>
<accession>A0ABS8CA36</accession>
<dbReference type="InterPro" id="IPR003795">
    <property type="entry name" value="DUF192"/>
</dbReference>
<dbReference type="Pfam" id="PF02643">
    <property type="entry name" value="DUF192"/>
    <property type="match status" value="1"/>
</dbReference>
<dbReference type="PANTHER" id="PTHR37953:SF1">
    <property type="entry name" value="UPF0127 PROTEIN MJ1496"/>
    <property type="match status" value="1"/>
</dbReference>
<dbReference type="InterPro" id="IPR038695">
    <property type="entry name" value="Saro_0823-like_sf"/>
</dbReference>
<keyword evidence="2" id="KW-1185">Reference proteome</keyword>
<comment type="caution">
    <text evidence="1">The sequence shown here is derived from an EMBL/GenBank/DDBJ whole genome shotgun (WGS) entry which is preliminary data.</text>
</comment>
<protein>
    <submittedName>
        <fullName evidence="1">DUF192 domain-containing protein</fullName>
    </submittedName>
</protein>
<evidence type="ECO:0000313" key="2">
    <source>
        <dbReference type="Proteomes" id="UP000776983"/>
    </source>
</evidence>
<reference evidence="1 2" key="1">
    <citation type="submission" date="2020-07" db="EMBL/GenBank/DDBJ databases">
        <title>Pusillimonas sp. nov., isolated from poultry manure in Taiwan.</title>
        <authorList>
            <person name="Lin S.-Y."/>
            <person name="Tang Y.-S."/>
            <person name="Young C.-C."/>
        </authorList>
    </citation>
    <scope>NUCLEOTIDE SEQUENCE [LARGE SCALE GENOMIC DNA]</scope>
    <source>
        <strain evidence="1 2">CC-YST705</strain>
    </source>
</reference>
<organism evidence="1 2">
    <name type="scientific">Mesopusillimonas faecipullorum</name>
    <dbReference type="NCBI Taxonomy" id="2755040"/>
    <lineage>
        <taxon>Bacteria</taxon>
        <taxon>Pseudomonadati</taxon>
        <taxon>Pseudomonadota</taxon>
        <taxon>Betaproteobacteria</taxon>
        <taxon>Burkholderiales</taxon>
        <taxon>Alcaligenaceae</taxon>
        <taxon>Mesopusillimonas</taxon>
    </lineage>
</organism>
<dbReference type="EMBL" id="JACDXW010000002">
    <property type="protein sequence ID" value="MCB5362885.1"/>
    <property type="molecule type" value="Genomic_DNA"/>
</dbReference>
<name>A0ABS8CA36_9BURK</name>
<gene>
    <name evidence="1" type="ORF">H0484_03830</name>
</gene>
<dbReference type="Proteomes" id="UP000776983">
    <property type="component" value="Unassembled WGS sequence"/>
</dbReference>
<proteinExistence type="predicted"/>